<evidence type="ECO:0000256" key="10">
    <source>
        <dbReference type="SAM" id="SignalP"/>
    </source>
</evidence>
<comment type="caution">
    <text evidence="12">The sequence shown here is derived from an EMBL/GenBank/DDBJ whole genome shotgun (WGS) entry which is preliminary data.</text>
</comment>
<gene>
    <name evidence="12" type="ORF">Ccrd_019528</name>
</gene>
<evidence type="ECO:0000256" key="7">
    <source>
        <dbReference type="ARBA" id="ARBA00023065"/>
    </source>
</evidence>
<name>A0A124SF57_CYNCS</name>
<evidence type="ECO:0000256" key="1">
    <source>
        <dbReference type="ARBA" id="ARBA00004127"/>
    </source>
</evidence>
<dbReference type="GO" id="GO:0015369">
    <property type="term" value="F:calcium:proton antiporter activity"/>
    <property type="evidence" value="ECO:0007669"/>
    <property type="project" value="TreeGrafter"/>
</dbReference>
<feature type="domain" description="EF-hand" evidence="11">
    <location>
        <begin position="320"/>
        <end position="355"/>
    </location>
</feature>
<sequence>MGKLVVSTAASCFVFLLFLSSGKAAGRVHYDNNNDQLLLSDGTVSDHGDGHDSFLHDHLKRMESETEGNSCHQMFGVLPCSTTVVGTMFLVAVYDYLLYLGESLVSHDARDLLLGNGFCSAVFFQLLDSSPEPLVLAASVYWSENEAVEEHLAIAVGLLVGSPILLLTTVWAYCLLFGSQKFGYEEKSTNIIHGLRQQWTGSGVVTDSETSLRARFMLVSLIPFAVILIPMAVGVSSAYENLVLILAVLVTVAQLLREEKLSLMELITGMVPHHLPDDETQRKLAIDRLFGLMDRDGNSSISPSELKWFLGESKQKDKTVDEEVFEIIMTHLDVDGDGNIDLEEFKIGMTSWFWQIEQDYESQNHEIDHENRSWMNDAKEIFLLVVGISMLIIFAEPLTQSVQAFSESANFSPLYISLMLLPMVKHHRTAREAINEAARKKRHHMISSTFSEIYHRVLMNNLMGFSLLLCVMIYRGLTWHFSAEVLTLVIVCAIVGLLAGFNSKFPRRWTFIIALLYPLSFSFFIWVNIHFR</sequence>
<feature type="transmembrane region" description="Helical" evidence="9">
    <location>
        <begin position="216"/>
        <end position="233"/>
    </location>
</feature>
<proteinExistence type="predicted"/>
<dbReference type="Pfam" id="PF01699">
    <property type="entry name" value="Na_Ca_ex"/>
    <property type="match status" value="1"/>
</dbReference>
<feature type="transmembrane region" description="Helical" evidence="9">
    <location>
        <begin position="509"/>
        <end position="529"/>
    </location>
</feature>
<dbReference type="Pfam" id="PF13499">
    <property type="entry name" value="EF-hand_7"/>
    <property type="match status" value="1"/>
</dbReference>
<feature type="transmembrane region" description="Helical" evidence="9">
    <location>
        <begin position="152"/>
        <end position="177"/>
    </location>
</feature>
<dbReference type="SUPFAM" id="SSF47473">
    <property type="entry name" value="EF-hand"/>
    <property type="match status" value="1"/>
</dbReference>
<dbReference type="GO" id="GO:0016020">
    <property type="term" value="C:membrane"/>
    <property type="evidence" value="ECO:0007669"/>
    <property type="project" value="InterPro"/>
</dbReference>
<evidence type="ECO:0000256" key="5">
    <source>
        <dbReference type="ARBA" id="ARBA00022837"/>
    </source>
</evidence>
<keyword evidence="10" id="KW-0732">Signal</keyword>
<dbReference type="Gene3D" id="1.10.238.10">
    <property type="entry name" value="EF-hand"/>
    <property type="match status" value="1"/>
</dbReference>
<feature type="transmembrane region" description="Helical" evidence="9">
    <location>
        <begin position="457"/>
        <end position="477"/>
    </location>
</feature>
<keyword evidence="6 9" id="KW-1133">Transmembrane helix</keyword>
<dbReference type="AlphaFoldDB" id="A0A124SF57"/>
<dbReference type="PANTHER" id="PTHR31503:SF91">
    <property type="entry name" value="SODIUM_CALCIUM EXCHANGER MEMBRANE REGION, EF-HAND DOMAIN PAIR-RELATED"/>
    <property type="match status" value="1"/>
</dbReference>
<dbReference type="EMBL" id="LEKV01002660">
    <property type="protein sequence ID" value="KVI02188.1"/>
    <property type="molecule type" value="Genomic_DNA"/>
</dbReference>
<evidence type="ECO:0000256" key="2">
    <source>
        <dbReference type="ARBA" id="ARBA00022448"/>
    </source>
</evidence>
<evidence type="ECO:0000256" key="3">
    <source>
        <dbReference type="ARBA" id="ARBA00022449"/>
    </source>
</evidence>
<keyword evidence="4 9" id="KW-0812">Transmembrane</keyword>
<keyword evidence="3" id="KW-0050">Antiport</keyword>
<dbReference type="InterPro" id="IPR011992">
    <property type="entry name" value="EF-hand-dom_pair"/>
</dbReference>
<dbReference type="InterPro" id="IPR002048">
    <property type="entry name" value="EF_hand_dom"/>
</dbReference>
<dbReference type="InterPro" id="IPR018247">
    <property type="entry name" value="EF_Hand_1_Ca_BS"/>
</dbReference>
<comment type="subcellular location">
    <subcellularLocation>
        <location evidence="1">Endomembrane system</location>
        <topology evidence="1">Multi-pass membrane protein</topology>
    </subcellularLocation>
</comment>
<evidence type="ECO:0000256" key="9">
    <source>
        <dbReference type="SAM" id="Phobius"/>
    </source>
</evidence>
<dbReference type="GO" id="GO:0012505">
    <property type="term" value="C:endomembrane system"/>
    <property type="evidence" value="ECO:0007669"/>
    <property type="project" value="UniProtKB-SubCell"/>
</dbReference>
<evidence type="ECO:0000313" key="13">
    <source>
        <dbReference type="Proteomes" id="UP000243975"/>
    </source>
</evidence>
<feature type="domain" description="EF-hand" evidence="11">
    <location>
        <begin position="281"/>
        <end position="316"/>
    </location>
</feature>
<evidence type="ECO:0000313" key="12">
    <source>
        <dbReference type="EMBL" id="KVI02188.1"/>
    </source>
</evidence>
<feature type="transmembrane region" description="Helical" evidence="9">
    <location>
        <begin position="74"/>
        <end position="97"/>
    </location>
</feature>
<keyword evidence="7" id="KW-0406">Ion transport</keyword>
<evidence type="ECO:0000259" key="11">
    <source>
        <dbReference type="PROSITE" id="PS50222"/>
    </source>
</evidence>
<accession>A0A124SF57</accession>
<keyword evidence="8 9" id="KW-0472">Membrane</keyword>
<keyword evidence="5" id="KW-0106">Calcium</keyword>
<reference evidence="12 13" key="1">
    <citation type="journal article" date="2016" name="Sci. Rep.">
        <title>The genome sequence of the outbreeding globe artichoke constructed de novo incorporating a phase-aware low-pass sequencing strategy of F1 progeny.</title>
        <authorList>
            <person name="Scaglione D."/>
            <person name="Reyes-Chin-Wo S."/>
            <person name="Acquadro A."/>
            <person name="Froenicke L."/>
            <person name="Portis E."/>
            <person name="Beitel C."/>
            <person name="Tirone M."/>
            <person name="Mauro R."/>
            <person name="Lo Monaco A."/>
            <person name="Mauromicale G."/>
            <person name="Faccioli P."/>
            <person name="Cattivelli L."/>
            <person name="Rieseberg L."/>
            <person name="Michelmore R."/>
            <person name="Lanteri S."/>
        </authorList>
    </citation>
    <scope>NUCLEOTIDE SEQUENCE [LARGE SCALE GENOMIC DNA]</scope>
    <source>
        <strain evidence="12">2C</strain>
    </source>
</reference>
<feature type="transmembrane region" description="Helical" evidence="9">
    <location>
        <begin position="483"/>
        <end position="502"/>
    </location>
</feature>
<feature type="chain" id="PRO_5007176214" evidence="10">
    <location>
        <begin position="25"/>
        <end position="532"/>
    </location>
</feature>
<feature type="transmembrane region" description="Helical" evidence="9">
    <location>
        <begin position="239"/>
        <end position="256"/>
    </location>
</feature>
<keyword evidence="13" id="KW-1185">Reference proteome</keyword>
<dbReference type="Proteomes" id="UP000243975">
    <property type="component" value="Unassembled WGS sequence"/>
</dbReference>
<dbReference type="PROSITE" id="PS00018">
    <property type="entry name" value="EF_HAND_1"/>
    <property type="match status" value="1"/>
</dbReference>
<evidence type="ECO:0000256" key="6">
    <source>
        <dbReference type="ARBA" id="ARBA00022989"/>
    </source>
</evidence>
<dbReference type="PROSITE" id="PS50222">
    <property type="entry name" value="EF_HAND_2"/>
    <property type="match status" value="2"/>
</dbReference>
<protein>
    <submittedName>
        <fullName evidence="12">Calcium-binding EF-hand</fullName>
    </submittedName>
</protein>
<dbReference type="InterPro" id="IPR004837">
    <property type="entry name" value="NaCa_Exmemb"/>
</dbReference>
<feature type="transmembrane region" description="Helical" evidence="9">
    <location>
        <begin position="381"/>
        <end position="398"/>
    </location>
</feature>
<dbReference type="OMA" id="YWSENEA"/>
<evidence type="ECO:0000256" key="4">
    <source>
        <dbReference type="ARBA" id="ARBA00022692"/>
    </source>
</evidence>
<dbReference type="SMART" id="SM00054">
    <property type="entry name" value="EFh"/>
    <property type="match status" value="2"/>
</dbReference>
<dbReference type="GO" id="GO:0006874">
    <property type="term" value="P:intracellular calcium ion homeostasis"/>
    <property type="evidence" value="ECO:0007669"/>
    <property type="project" value="TreeGrafter"/>
</dbReference>
<evidence type="ECO:0000256" key="8">
    <source>
        <dbReference type="ARBA" id="ARBA00023136"/>
    </source>
</evidence>
<dbReference type="InterPro" id="IPR004713">
    <property type="entry name" value="CaH_exchang"/>
</dbReference>
<keyword evidence="2" id="KW-0813">Transport</keyword>
<dbReference type="PANTHER" id="PTHR31503">
    <property type="entry name" value="VACUOLAR CALCIUM ION TRANSPORTER"/>
    <property type="match status" value="1"/>
</dbReference>
<organism evidence="12 13">
    <name type="scientific">Cynara cardunculus var. scolymus</name>
    <name type="common">Globe artichoke</name>
    <name type="synonym">Cynara scolymus</name>
    <dbReference type="NCBI Taxonomy" id="59895"/>
    <lineage>
        <taxon>Eukaryota</taxon>
        <taxon>Viridiplantae</taxon>
        <taxon>Streptophyta</taxon>
        <taxon>Embryophyta</taxon>
        <taxon>Tracheophyta</taxon>
        <taxon>Spermatophyta</taxon>
        <taxon>Magnoliopsida</taxon>
        <taxon>eudicotyledons</taxon>
        <taxon>Gunneridae</taxon>
        <taxon>Pentapetalae</taxon>
        <taxon>asterids</taxon>
        <taxon>campanulids</taxon>
        <taxon>Asterales</taxon>
        <taxon>Asteraceae</taxon>
        <taxon>Carduoideae</taxon>
        <taxon>Cardueae</taxon>
        <taxon>Carduinae</taxon>
        <taxon>Cynara</taxon>
    </lineage>
</organism>
<dbReference type="CDD" id="cd00051">
    <property type="entry name" value="EFh"/>
    <property type="match status" value="1"/>
</dbReference>
<dbReference type="GO" id="GO:0005509">
    <property type="term" value="F:calcium ion binding"/>
    <property type="evidence" value="ECO:0007669"/>
    <property type="project" value="InterPro"/>
</dbReference>
<feature type="signal peptide" evidence="10">
    <location>
        <begin position="1"/>
        <end position="24"/>
    </location>
</feature>
<dbReference type="Gramene" id="KVI02188">
    <property type="protein sequence ID" value="KVI02188"/>
    <property type="gene ID" value="Ccrd_019528"/>
</dbReference>